<reference evidence="1 2" key="1">
    <citation type="submission" date="2019-02" db="EMBL/GenBank/DDBJ databases">
        <title>Deep-cultivation of Planctomycetes and their phenomic and genomic characterization uncovers novel biology.</title>
        <authorList>
            <person name="Wiegand S."/>
            <person name="Jogler M."/>
            <person name="Boedeker C."/>
            <person name="Pinto D."/>
            <person name="Vollmers J."/>
            <person name="Rivas-Marin E."/>
            <person name="Kohn T."/>
            <person name="Peeters S.H."/>
            <person name="Heuer A."/>
            <person name="Rast P."/>
            <person name="Oberbeckmann S."/>
            <person name="Bunk B."/>
            <person name="Jeske O."/>
            <person name="Meyerdierks A."/>
            <person name="Storesund J.E."/>
            <person name="Kallscheuer N."/>
            <person name="Luecker S."/>
            <person name="Lage O.M."/>
            <person name="Pohl T."/>
            <person name="Merkel B.J."/>
            <person name="Hornburger P."/>
            <person name="Mueller R.-W."/>
            <person name="Bruemmer F."/>
            <person name="Labrenz M."/>
            <person name="Spormann A.M."/>
            <person name="Op Den Camp H."/>
            <person name="Overmann J."/>
            <person name="Amann R."/>
            <person name="Jetten M.S.M."/>
            <person name="Mascher T."/>
            <person name="Medema M.H."/>
            <person name="Devos D.P."/>
            <person name="Kaster A.-K."/>
            <person name="Ovreas L."/>
            <person name="Rohde M."/>
            <person name="Galperin M.Y."/>
            <person name="Jogler C."/>
        </authorList>
    </citation>
    <scope>NUCLEOTIDE SEQUENCE [LARGE SCALE GENOMIC DNA]</scope>
    <source>
        <strain evidence="1 2">Pla22</strain>
    </source>
</reference>
<dbReference type="AlphaFoldDB" id="A0A5C5WKM3"/>
<keyword evidence="2" id="KW-1185">Reference proteome</keyword>
<evidence type="ECO:0000313" key="2">
    <source>
        <dbReference type="Proteomes" id="UP000316598"/>
    </source>
</evidence>
<evidence type="ECO:0000313" key="1">
    <source>
        <dbReference type="EMBL" id="TWT51324.1"/>
    </source>
</evidence>
<name>A0A5C5WKM3_9BACT</name>
<protein>
    <submittedName>
        <fullName evidence="1">Uncharacterized protein</fullName>
    </submittedName>
</protein>
<dbReference type="Proteomes" id="UP000316598">
    <property type="component" value="Unassembled WGS sequence"/>
</dbReference>
<proteinExistence type="predicted"/>
<organism evidence="1 2">
    <name type="scientific">Rubripirellula amarantea</name>
    <dbReference type="NCBI Taxonomy" id="2527999"/>
    <lineage>
        <taxon>Bacteria</taxon>
        <taxon>Pseudomonadati</taxon>
        <taxon>Planctomycetota</taxon>
        <taxon>Planctomycetia</taxon>
        <taxon>Pirellulales</taxon>
        <taxon>Pirellulaceae</taxon>
        <taxon>Rubripirellula</taxon>
    </lineage>
</organism>
<sequence length="52" mass="6046">MSQTINEAEKFTCESNHKCLFPAPISPWQATEENTTMMQISRRIGAYRVIRE</sequence>
<accession>A0A5C5WKM3</accession>
<comment type="caution">
    <text evidence="1">The sequence shown here is derived from an EMBL/GenBank/DDBJ whole genome shotgun (WGS) entry which is preliminary data.</text>
</comment>
<dbReference type="EMBL" id="SJPI01000002">
    <property type="protein sequence ID" value="TWT51324.1"/>
    <property type="molecule type" value="Genomic_DNA"/>
</dbReference>
<gene>
    <name evidence="1" type="ORF">Pla22_41010</name>
</gene>